<evidence type="ECO:0000313" key="3">
    <source>
        <dbReference type="Proteomes" id="UP000620127"/>
    </source>
</evidence>
<accession>A0ABQ2X6B9</accession>
<reference evidence="3" key="1">
    <citation type="journal article" date="2019" name="Int. J. Syst. Evol. Microbiol.">
        <title>The Global Catalogue of Microorganisms (GCM) 10K type strain sequencing project: providing services to taxonomists for standard genome sequencing and annotation.</title>
        <authorList>
            <consortium name="The Broad Institute Genomics Platform"/>
            <consortium name="The Broad Institute Genome Sequencing Center for Infectious Disease"/>
            <person name="Wu L."/>
            <person name="Ma J."/>
        </authorList>
    </citation>
    <scope>NUCLEOTIDE SEQUENCE [LARGE SCALE GENOMIC DNA]</scope>
    <source>
        <strain evidence="3">KCTC 23916</strain>
    </source>
</reference>
<keyword evidence="3" id="KW-1185">Reference proteome</keyword>
<comment type="caution">
    <text evidence="2">The sequence shown here is derived from an EMBL/GenBank/DDBJ whole genome shotgun (WGS) entry which is preliminary data.</text>
</comment>
<dbReference type="Proteomes" id="UP000620127">
    <property type="component" value="Unassembled WGS sequence"/>
</dbReference>
<dbReference type="EMBL" id="BMYT01000001">
    <property type="protein sequence ID" value="GGX01610.1"/>
    <property type="molecule type" value="Genomic_DNA"/>
</dbReference>
<proteinExistence type="predicted"/>
<feature type="region of interest" description="Disordered" evidence="1">
    <location>
        <begin position="88"/>
        <end position="116"/>
    </location>
</feature>
<sequence>MSNKAFALIVQDLRDGRVHAELTQQFGDLVNKVQETGKAGELTLKIKVKPATRGNVDKIMIADAITINMPKPERGEDVFWLTEDNELSRNHPRQGNLELRDATPTAPVTLKEANNG</sequence>
<evidence type="ECO:0000256" key="1">
    <source>
        <dbReference type="SAM" id="MobiDB-lite"/>
    </source>
</evidence>
<evidence type="ECO:0000313" key="2">
    <source>
        <dbReference type="EMBL" id="GGX01610.1"/>
    </source>
</evidence>
<organism evidence="2 3">
    <name type="scientific">Undibacterium macrobrachii</name>
    <dbReference type="NCBI Taxonomy" id="1119058"/>
    <lineage>
        <taxon>Bacteria</taxon>
        <taxon>Pseudomonadati</taxon>
        <taxon>Pseudomonadota</taxon>
        <taxon>Betaproteobacteria</taxon>
        <taxon>Burkholderiales</taxon>
        <taxon>Oxalobacteraceae</taxon>
        <taxon>Undibacterium</taxon>
    </lineage>
</organism>
<dbReference type="RefSeq" id="WP_189344378.1">
    <property type="nucleotide sequence ID" value="NZ_BMYT01000001.1"/>
</dbReference>
<protein>
    <submittedName>
        <fullName evidence="2">Uncharacterized protein</fullName>
    </submittedName>
</protein>
<name>A0ABQ2X6B9_9BURK</name>
<gene>
    <name evidence="2" type="ORF">GCM10011282_04440</name>
</gene>